<dbReference type="STRING" id="1173027.Mic7113_5877"/>
<dbReference type="PANTHER" id="PTHR24363:SF7">
    <property type="entry name" value="SERINE_THREONINE-PROTEIN KINASE-LIKE PROTEIN E"/>
    <property type="match status" value="1"/>
</dbReference>
<keyword evidence="3" id="KW-0812">Transmembrane</keyword>
<dbReference type="KEGG" id="mic:Mic7113_5877"/>
<dbReference type="PROSITE" id="PS00108">
    <property type="entry name" value="PROTEIN_KINASE_ST"/>
    <property type="match status" value="1"/>
</dbReference>
<dbReference type="RefSeq" id="WP_015185619.1">
    <property type="nucleotide sequence ID" value="NC_019738.1"/>
</dbReference>
<accession>K9WM54</accession>
<evidence type="ECO:0000259" key="4">
    <source>
        <dbReference type="PROSITE" id="PS50011"/>
    </source>
</evidence>
<feature type="transmembrane region" description="Helical" evidence="3">
    <location>
        <begin position="347"/>
        <end position="366"/>
    </location>
</feature>
<keyword evidence="5" id="KW-0418">Kinase</keyword>
<proteinExistence type="predicted"/>
<reference evidence="5 6" key="1">
    <citation type="submission" date="2012-06" db="EMBL/GenBank/DDBJ databases">
        <title>Finished chromosome of genome of Microcoleus sp. PCC 7113.</title>
        <authorList>
            <consortium name="US DOE Joint Genome Institute"/>
            <person name="Gugger M."/>
            <person name="Coursin T."/>
            <person name="Rippka R."/>
            <person name="Tandeau De Marsac N."/>
            <person name="Huntemann M."/>
            <person name="Wei C.-L."/>
            <person name="Han J."/>
            <person name="Detter J.C."/>
            <person name="Han C."/>
            <person name="Tapia R."/>
            <person name="Chen A."/>
            <person name="Kyrpides N."/>
            <person name="Mavromatis K."/>
            <person name="Markowitz V."/>
            <person name="Szeto E."/>
            <person name="Ivanova N."/>
            <person name="Pagani I."/>
            <person name="Pati A."/>
            <person name="Goodwin L."/>
            <person name="Nordberg H.P."/>
            <person name="Cantor M.N."/>
            <person name="Hua S.X."/>
            <person name="Woyke T."/>
            <person name="Kerfeld C.A."/>
        </authorList>
    </citation>
    <scope>NUCLEOTIDE SEQUENCE [LARGE SCALE GENOMIC DNA]</scope>
    <source>
        <strain evidence="5 6">PCC 7113</strain>
    </source>
</reference>
<dbReference type="GO" id="GO:0004674">
    <property type="term" value="F:protein serine/threonine kinase activity"/>
    <property type="evidence" value="ECO:0007669"/>
    <property type="project" value="TreeGrafter"/>
</dbReference>
<dbReference type="CDD" id="cd14014">
    <property type="entry name" value="STKc_PknB_like"/>
    <property type="match status" value="1"/>
</dbReference>
<dbReference type="HOGENOM" id="CLU_000288_135_7_3"/>
<dbReference type="SMART" id="SM00220">
    <property type="entry name" value="S_TKc"/>
    <property type="match status" value="1"/>
</dbReference>
<dbReference type="EMBL" id="CP003630">
    <property type="protein sequence ID" value="AFZ21490.1"/>
    <property type="molecule type" value="Genomic_DNA"/>
</dbReference>
<dbReference type="OrthoDB" id="5518868at2"/>
<dbReference type="Pfam" id="PF00069">
    <property type="entry name" value="Pkinase"/>
    <property type="match status" value="1"/>
</dbReference>
<name>K9WM54_9CYAN</name>
<dbReference type="InterPro" id="IPR011009">
    <property type="entry name" value="Kinase-like_dom_sf"/>
</dbReference>
<dbReference type="Proteomes" id="UP000010471">
    <property type="component" value="Chromosome"/>
</dbReference>
<gene>
    <name evidence="5" type="ORF">Mic7113_5877</name>
</gene>
<dbReference type="PANTHER" id="PTHR24363">
    <property type="entry name" value="SERINE/THREONINE PROTEIN KINASE"/>
    <property type="match status" value="1"/>
</dbReference>
<dbReference type="eggNOG" id="COG0515">
    <property type="taxonomic scope" value="Bacteria"/>
</dbReference>
<keyword evidence="3" id="KW-1133">Transmembrane helix</keyword>
<dbReference type="SUPFAM" id="SSF56112">
    <property type="entry name" value="Protein kinase-like (PK-like)"/>
    <property type="match status" value="1"/>
</dbReference>
<dbReference type="AlphaFoldDB" id="K9WM54"/>
<organism evidence="5 6">
    <name type="scientific">Allocoleopsis franciscana PCC 7113</name>
    <dbReference type="NCBI Taxonomy" id="1173027"/>
    <lineage>
        <taxon>Bacteria</taxon>
        <taxon>Bacillati</taxon>
        <taxon>Cyanobacteriota</taxon>
        <taxon>Cyanophyceae</taxon>
        <taxon>Coleofasciculales</taxon>
        <taxon>Coleofasciculaceae</taxon>
        <taxon>Allocoleopsis</taxon>
        <taxon>Allocoleopsis franciscana</taxon>
    </lineage>
</organism>
<dbReference type="GO" id="GO:0005524">
    <property type="term" value="F:ATP binding"/>
    <property type="evidence" value="ECO:0007669"/>
    <property type="project" value="UniProtKB-KW"/>
</dbReference>
<dbReference type="InterPro" id="IPR008271">
    <property type="entry name" value="Ser/Thr_kinase_AS"/>
</dbReference>
<dbReference type="PATRIC" id="fig|1173027.3.peg.6513"/>
<evidence type="ECO:0000256" key="1">
    <source>
        <dbReference type="ARBA" id="ARBA00022741"/>
    </source>
</evidence>
<keyword evidence="2" id="KW-0067">ATP-binding</keyword>
<keyword evidence="3" id="KW-0472">Membrane</keyword>
<dbReference type="InterPro" id="IPR000719">
    <property type="entry name" value="Prot_kinase_dom"/>
</dbReference>
<protein>
    <submittedName>
        <fullName evidence="5">Protein kinase family protein</fullName>
    </submittedName>
</protein>
<evidence type="ECO:0000256" key="2">
    <source>
        <dbReference type="ARBA" id="ARBA00022840"/>
    </source>
</evidence>
<dbReference type="Gene3D" id="1.10.510.10">
    <property type="entry name" value="Transferase(Phosphotransferase) domain 1"/>
    <property type="match status" value="1"/>
</dbReference>
<dbReference type="PROSITE" id="PS50011">
    <property type="entry name" value="PROTEIN_KINASE_DOM"/>
    <property type="match status" value="1"/>
</dbReference>
<sequence length="491" mass="56141">MLEEEQVLHHRYHIQRQLGQNAGRRTLLAQDLHTQELVVLKILSFSSDFRWEDLKLFEREAETLKSLSHPAIPHYLDYFELHLPNCRGFVLVQSYIDATSLQEWIKRGRTFSEDEVKQIAKALLNVLSYLHERNPPVIHRDIKPSNILLKGDRSAHQVGDLYLVDFGSVQTAVREIGTMTIVGTYGYMPPEQFSGRAFPASDLYSLGATLIYLVTGMHPSDLLQENLLLEFEPVTHLSPNFVQWLKLLTHPNRKQRLSSATVALKALEQPFVQSQLIESSTTSTPLTLQKPVDSKVSLYKDEETLEIYLPPEKLAEGVGAIGCYFLMFCFFTVMSLSWLSVSVPSGNWFVTSIGLMFFCIGIYCLCQPAFAANEHTRIHIDQKSVTVTKTAFGRRQQVFHASRNNLYKLTYVKRLYRQGSEGDIEEVSPELKIWARQIATYSGHYQDISYRIGQSVSADNKTRFYGRLTTPELDWLAQELSNWLGLPISRD</sequence>
<evidence type="ECO:0000256" key="3">
    <source>
        <dbReference type="SAM" id="Phobius"/>
    </source>
</evidence>
<feature type="transmembrane region" description="Helical" evidence="3">
    <location>
        <begin position="318"/>
        <end position="341"/>
    </location>
</feature>
<feature type="domain" description="Protein kinase" evidence="4">
    <location>
        <begin position="12"/>
        <end position="272"/>
    </location>
</feature>
<evidence type="ECO:0000313" key="5">
    <source>
        <dbReference type="EMBL" id="AFZ21490.1"/>
    </source>
</evidence>
<keyword evidence="5" id="KW-0808">Transferase</keyword>
<keyword evidence="6" id="KW-1185">Reference proteome</keyword>
<keyword evidence="1" id="KW-0547">Nucleotide-binding</keyword>
<evidence type="ECO:0000313" key="6">
    <source>
        <dbReference type="Proteomes" id="UP000010471"/>
    </source>
</evidence>